<organism evidence="1 2">
    <name type="scientific">Nicotiana tabacum</name>
    <name type="common">Common tobacco</name>
    <dbReference type="NCBI Taxonomy" id="4097"/>
    <lineage>
        <taxon>Eukaryota</taxon>
        <taxon>Viridiplantae</taxon>
        <taxon>Streptophyta</taxon>
        <taxon>Embryophyta</taxon>
        <taxon>Tracheophyta</taxon>
        <taxon>Spermatophyta</taxon>
        <taxon>Magnoliopsida</taxon>
        <taxon>eudicotyledons</taxon>
        <taxon>Gunneridae</taxon>
        <taxon>Pentapetalae</taxon>
        <taxon>asterids</taxon>
        <taxon>lamiids</taxon>
        <taxon>Solanales</taxon>
        <taxon>Solanaceae</taxon>
        <taxon>Nicotianoideae</taxon>
        <taxon>Nicotianeae</taxon>
        <taxon>Nicotiana</taxon>
    </lineage>
</organism>
<evidence type="ECO:0000313" key="1">
    <source>
        <dbReference type="Proteomes" id="UP000790787"/>
    </source>
</evidence>
<protein>
    <submittedName>
        <fullName evidence="2">Uncharacterized protein LOC142173708</fullName>
    </submittedName>
</protein>
<dbReference type="RefSeq" id="XP_075095435.1">
    <property type="nucleotide sequence ID" value="XM_075239334.1"/>
</dbReference>
<keyword evidence="1" id="KW-1185">Reference proteome</keyword>
<reference evidence="1" key="1">
    <citation type="journal article" date="2014" name="Nat. Commun.">
        <title>The tobacco genome sequence and its comparison with those of tomato and potato.</title>
        <authorList>
            <person name="Sierro N."/>
            <person name="Battey J.N."/>
            <person name="Ouadi S."/>
            <person name="Bakaher N."/>
            <person name="Bovet L."/>
            <person name="Willig A."/>
            <person name="Goepfert S."/>
            <person name="Peitsch M.C."/>
            <person name="Ivanov N.V."/>
        </authorList>
    </citation>
    <scope>NUCLEOTIDE SEQUENCE [LARGE SCALE GENOMIC DNA]</scope>
</reference>
<gene>
    <name evidence="2" type="primary">LOC142173708</name>
</gene>
<reference evidence="2" key="2">
    <citation type="submission" date="2025-08" db="UniProtKB">
        <authorList>
            <consortium name="RefSeq"/>
        </authorList>
    </citation>
    <scope>IDENTIFICATION</scope>
    <source>
        <tissue evidence="2">Leaf</tissue>
    </source>
</reference>
<accession>A0AC58TE09</accession>
<proteinExistence type="predicted"/>
<sequence length="228" mass="26899">MEASKKALRAWDKLCLPKSTGGLNLLNIHLWNKAAMCKLLWKLSKKKNILWVKWIHIYYGKEDSMWDKFPKQACWMIQKVFKAKQYIEEAGMTKEDLMNLSSFSIKQMYLKMLGEYIKVSWRRLICNNTGSLKWLFIVTMVAHGRLYTKDRLAHWGMVVDHTCLLCQAALESIEHLFFRCIVSTFIWGKILEWQGISRNVMEWIEEIQWLESNHREKSAAATYGKKGI</sequence>
<dbReference type="Proteomes" id="UP000790787">
    <property type="component" value="Chromosome 19"/>
</dbReference>
<name>A0AC58TE09_TOBAC</name>
<evidence type="ECO:0000313" key="2">
    <source>
        <dbReference type="RefSeq" id="XP_075095435.1"/>
    </source>
</evidence>